<dbReference type="EMBL" id="BPLR01020272">
    <property type="protein sequence ID" value="GIX76635.1"/>
    <property type="molecule type" value="Genomic_DNA"/>
</dbReference>
<comment type="caution">
    <text evidence="2">The sequence shown here is derived from an EMBL/GenBank/DDBJ whole genome shotgun (WGS) entry which is preliminary data.</text>
</comment>
<name>A0AAV4MXE4_CAEEX</name>
<feature type="region of interest" description="Disordered" evidence="1">
    <location>
        <begin position="1"/>
        <end position="25"/>
    </location>
</feature>
<protein>
    <submittedName>
        <fullName evidence="2">Uncharacterized protein</fullName>
    </submittedName>
</protein>
<organism evidence="2 3">
    <name type="scientific">Caerostris extrusa</name>
    <name type="common">Bark spider</name>
    <name type="synonym">Caerostris bankana</name>
    <dbReference type="NCBI Taxonomy" id="172846"/>
    <lineage>
        <taxon>Eukaryota</taxon>
        <taxon>Metazoa</taxon>
        <taxon>Ecdysozoa</taxon>
        <taxon>Arthropoda</taxon>
        <taxon>Chelicerata</taxon>
        <taxon>Arachnida</taxon>
        <taxon>Araneae</taxon>
        <taxon>Araneomorphae</taxon>
        <taxon>Entelegynae</taxon>
        <taxon>Araneoidea</taxon>
        <taxon>Araneidae</taxon>
        <taxon>Caerostris</taxon>
    </lineage>
</organism>
<evidence type="ECO:0000313" key="2">
    <source>
        <dbReference type="EMBL" id="GIX76635.1"/>
    </source>
</evidence>
<proteinExistence type="predicted"/>
<evidence type="ECO:0000256" key="1">
    <source>
        <dbReference type="SAM" id="MobiDB-lite"/>
    </source>
</evidence>
<dbReference type="AlphaFoldDB" id="A0AAV4MXE4"/>
<sequence length="110" mass="12205">MSQTSTSILPWILNRPEGKKGGRRRHPYLKSREKVSHPTTPVRCVPDCIETSDELEMEGDFFCQGGKKVASAFEVTRASAPSTQCGCVPSCIATSDEMEMEGDFFCQVRN</sequence>
<reference evidence="2 3" key="1">
    <citation type="submission" date="2021-06" db="EMBL/GenBank/DDBJ databases">
        <title>Caerostris extrusa draft genome.</title>
        <authorList>
            <person name="Kono N."/>
            <person name="Arakawa K."/>
        </authorList>
    </citation>
    <scope>NUCLEOTIDE SEQUENCE [LARGE SCALE GENOMIC DNA]</scope>
</reference>
<accession>A0AAV4MXE4</accession>
<dbReference type="Proteomes" id="UP001054945">
    <property type="component" value="Unassembled WGS sequence"/>
</dbReference>
<gene>
    <name evidence="2" type="ORF">CEXT_666601</name>
</gene>
<evidence type="ECO:0000313" key="3">
    <source>
        <dbReference type="Proteomes" id="UP001054945"/>
    </source>
</evidence>
<keyword evidence="3" id="KW-1185">Reference proteome</keyword>